<dbReference type="SUPFAM" id="SSF53474">
    <property type="entry name" value="alpha/beta-Hydrolases"/>
    <property type="match status" value="1"/>
</dbReference>
<dbReference type="EMBL" id="FNXF01000003">
    <property type="protein sequence ID" value="SEH70807.1"/>
    <property type="molecule type" value="Genomic_DNA"/>
</dbReference>
<evidence type="ECO:0008006" key="3">
    <source>
        <dbReference type="Google" id="ProtNLM"/>
    </source>
</evidence>
<evidence type="ECO:0000313" key="2">
    <source>
        <dbReference type="Proteomes" id="UP000199371"/>
    </source>
</evidence>
<dbReference type="InterPro" id="IPR029058">
    <property type="entry name" value="AB_hydrolase_fold"/>
</dbReference>
<name>A0A1H6K748_9GAMM</name>
<dbReference type="AlphaFoldDB" id="A0A1H6K748"/>
<evidence type="ECO:0000313" key="1">
    <source>
        <dbReference type="EMBL" id="SEH70807.1"/>
    </source>
</evidence>
<sequence>MLFGPLLANTQGMEVVVLPLPNEGAQDYKSLSQYILKRLPHEDFILVAESFSGGIAAQLSQQIVPHLKGIIFVASFLSAPKKLMAHFASLLPIRHLTHLPFSGSVITHFNFNL</sequence>
<gene>
    <name evidence="1" type="ORF">SAMN05660691_00907</name>
</gene>
<protein>
    <recommendedName>
        <fullName evidence="3">Serine aminopeptidase, S33</fullName>
    </recommendedName>
</protein>
<dbReference type="STRING" id="173990.SAMN05660691_00907"/>
<reference evidence="2" key="1">
    <citation type="submission" date="2016-10" db="EMBL/GenBank/DDBJ databases">
        <authorList>
            <person name="Varghese N."/>
            <person name="Submissions S."/>
        </authorList>
    </citation>
    <scope>NUCLEOTIDE SEQUENCE [LARGE SCALE GENOMIC DNA]</scope>
    <source>
        <strain evidence="2">DSM 17616</strain>
    </source>
</reference>
<accession>A0A1H6K748</accession>
<dbReference type="Gene3D" id="3.40.50.1820">
    <property type="entry name" value="alpha/beta hydrolase"/>
    <property type="match status" value="1"/>
</dbReference>
<dbReference type="Proteomes" id="UP000199371">
    <property type="component" value="Unassembled WGS sequence"/>
</dbReference>
<proteinExistence type="predicted"/>
<keyword evidence="2" id="KW-1185">Reference proteome</keyword>
<organism evidence="1 2">
    <name type="scientific">Rheinheimera pacifica</name>
    <dbReference type="NCBI Taxonomy" id="173990"/>
    <lineage>
        <taxon>Bacteria</taxon>
        <taxon>Pseudomonadati</taxon>
        <taxon>Pseudomonadota</taxon>
        <taxon>Gammaproteobacteria</taxon>
        <taxon>Chromatiales</taxon>
        <taxon>Chromatiaceae</taxon>
        <taxon>Rheinheimera</taxon>
    </lineage>
</organism>